<dbReference type="PROSITE" id="PS50237">
    <property type="entry name" value="HECT"/>
    <property type="match status" value="1"/>
</dbReference>
<evidence type="ECO:0000256" key="5">
    <source>
        <dbReference type="PROSITE-ProRule" id="PRU00104"/>
    </source>
</evidence>
<feature type="domain" description="HECT" evidence="6">
    <location>
        <begin position="593"/>
        <end position="922"/>
    </location>
</feature>
<feature type="active site" description="Glycyl thioester intermediate" evidence="5">
    <location>
        <position position="890"/>
    </location>
</feature>
<dbReference type="InterPro" id="IPR042556">
    <property type="entry name" value="AZUL_sf"/>
</dbReference>
<keyword evidence="3" id="KW-0808">Transferase</keyword>
<dbReference type="InterPro" id="IPR000569">
    <property type="entry name" value="HECT_dom"/>
</dbReference>
<accession>A0ABM1EWJ9</accession>
<dbReference type="SUPFAM" id="SSF56204">
    <property type="entry name" value="Hect, E3 ligase catalytic domain"/>
    <property type="match status" value="1"/>
</dbReference>
<evidence type="ECO:0000256" key="3">
    <source>
        <dbReference type="ARBA" id="ARBA00022679"/>
    </source>
</evidence>
<dbReference type="Gene3D" id="3.90.1750.10">
    <property type="entry name" value="Hect, E3 ligase catalytic domains"/>
    <property type="match status" value="1"/>
</dbReference>
<dbReference type="SMART" id="SM00119">
    <property type="entry name" value="HECTc"/>
    <property type="match status" value="1"/>
</dbReference>
<dbReference type="InterPro" id="IPR044611">
    <property type="entry name" value="E3A/B/C-like"/>
</dbReference>
<keyword evidence="7" id="KW-1185">Reference proteome</keyword>
<dbReference type="GeneID" id="106816462"/>
<dbReference type="InterPro" id="IPR035983">
    <property type="entry name" value="Hect_E3_ubiquitin_ligase"/>
</dbReference>
<evidence type="ECO:0000256" key="2">
    <source>
        <dbReference type="ARBA" id="ARBA00012485"/>
    </source>
</evidence>
<dbReference type="Pfam" id="PF16558">
    <property type="entry name" value="AZUL"/>
    <property type="match status" value="1"/>
</dbReference>
<organism evidence="7 8">
    <name type="scientific">Priapulus caudatus</name>
    <name type="common">Priapulid worm</name>
    <dbReference type="NCBI Taxonomy" id="37621"/>
    <lineage>
        <taxon>Eukaryota</taxon>
        <taxon>Metazoa</taxon>
        <taxon>Ecdysozoa</taxon>
        <taxon>Scalidophora</taxon>
        <taxon>Priapulida</taxon>
        <taxon>Priapulimorpha</taxon>
        <taxon>Priapulimorphida</taxon>
        <taxon>Priapulidae</taxon>
        <taxon>Priapulus</taxon>
    </lineage>
</organism>
<evidence type="ECO:0000313" key="8">
    <source>
        <dbReference type="RefSeq" id="XP_014676570.1"/>
    </source>
</evidence>
<gene>
    <name evidence="8" type="primary">LOC106816462</name>
</gene>
<dbReference type="PANTHER" id="PTHR45700">
    <property type="entry name" value="UBIQUITIN-PROTEIN LIGASE E3C"/>
    <property type="match status" value="1"/>
</dbReference>
<dbReference type="EC" id="2.3.2.26" evidence="2"/>
<protein>
    <recommendedName>
        <fullName evidence="2">HECT-type E3 ubiquitin transferase</fullName>
        <ecNumber evidence="2">2.3.2.26</ecNumber>
    </recommendedName>
</protein>
<evidence type="ECO:0000256" key="4">
    <source>
        <dbReference type="ARBA" id="ARBA00022786"/>
    </source>
</evidence>
<dbReference type="CDD" id="cd00078">
    <property type="entry name" value="HECTc"/>
    <property type="match status" value="1"/>
</dbReference>
<proteinExistence type="predicted"/>
<dbReference type="InterPro" id="IPR032353">
    <property type="entry name" value="AZUL"/>
</dbReference>
<name>A0ABM1EWJ9_PRICU</name>
<sequence>MNSEGYGRVATGEVESSDTNLRLHPEHLPAAENMKRAAAKQLIEKLYFQLMEGCGNGECINEQCATGRKSVLTSNDAAAQALMLVRSSQAKLCGIRPVKVARQGTDLQSPSTSSQEEPLNVILRAPGKSMKKVDFMVDGQGRPWTWVMGEHTDDRSVEQILEEEEHSKAIPFLTEESMYEVLQRCEQQNNYSELIRTIGHVFSDPAVLNRSFLLPVAPPKPDDACSETPLCKEEKRALEGDQDKDTDSTQVMEDADCAGAAASDAAATAADAVAAETTDAVAVDVAAVRRVYARLFAIAGLPFQDSLINAMTSLAQTLRFEAKYNGTALERAGTHALHAFIVLMEIPELHSTEYLKAALPELCRAAGELSVGARAQLARAWSTYDAARLHTMAATLQQLLTVRIVDAQCARGYAVADDDTVQAAAKLLKVVFYASLVSGRFSPAEQVAAERALERADDESMADFFQGAMAPKEAKAPAEDALARALSVHVVDCLAPAVAHAHFQNDVLSDQLEADRSFHDRFAVDFPFLLTIQAKVQGMHFEHRLRMYHERRFSVLQALVHDAPPNPYLRLRVRRDNIIDDALVRLEMIVMENPADLKKQLYVEFDGEQGIDEGGVSKEFFQLVVDSLFNPDFAMFTCDPDTHMVWFNPTSFETDRQFTLIGIVLGLAIYNNVILDVHFPMVVYRKLMGKLGTFDDLKDSHPTLARSLQELLDYEGDDVEDVFMQTFRVSYTDVFGANLTQHLKPDGDKIPVTKDNRQEFVELYADFLLNKMAARQFRAFKTGFQMVTDESPLKVLFRPEELEVLVCGSKDFDFNALEETTEYDNGYSKHHSTIRHFWEIVHEMAEEQKKSLLMFATGSDRVPAGGLAKLKMIIARHGPDTDRLPTAHTCFNVLLLPEYSNKEKLKDRLLKAISYAKGFGML</sequence>
<evidence type="ECO:0000256" key="1">
    <source>
        <dbReference type="ARBA" id="ARBA00000885"/>
    </source>
</evidence>
<keyword evidence="4 5" id="KW-0833">Ubl conjugation pathway</keyword>
<dbReference type="PANTHER" id="PTHR45700:SF8">
    <property type="entry name" value="HECT-TYPE E3 UBIQUITIN TRANSFERASE"/>
    <property type="match status" value="1"/>
</dbReference>
<dbReference type="Gene3D" id="6.10.130.10">
    <property type="entry name" value="Ubiquitin-protein ligase E3A, N-terminal zinc-binding domain (AZUL)"/>
    <property type="match status" value="1"/>
</dbReference>
<dbReference type="Gene3D" id="3.30.2410.10">
    <property type="entry name" value="Hect, E3 ligase catalytic domain"/>
    <property type="match status" value="1"/>
</dbReference>
<comment type="catalytic activity">
    <reaction evidence="1">
        <text>S-ubiquitinyl-[E2 ubiquitin-conjugating enzyme]-L-cysteine + [acceptor protein]-L-lysine = [E2 ubiquitin-conjugating enzyme]-L-cysteine + N(6)-ubiquitinyl-[acceptor protein]-L-lysine.</text>
        <dbReference type="EC" id="2.3.2.26"/>
    </reaction>
</comment>
<evidence type="ECO:0000259" key="6">
    <source>
        <dbReference type="PROSITE" id="PS50237"/>
    </source>
</evidence>
<reference evidence="8" key="1">
    <citation type="submission" date="2025-08" db="UniProtKB">
        <authorList>
            <consortium name="RefSeq"/>
        </authorList>
    </citation>
    <scope>IDENTIFICATION</scope>
</reference>
<dbReference type="RefSeq" id="XP_014676570.1">
    <property type="nucleotide sequence ID" value="XM_014821084.1"/>
</dbReference>
<dbReference type="Gene3D" id="3.30.2160.10">
    <property type="entry name" value="Hect, E3 ligase catalytic domain"/>
    <property type="match status" value="1"/>
</dbReference>
<evidence type="ECO:0000313" key="7">
    <source>
        <dbReference type="Proteomes" id="UP000695022"/>
    </source>
</evidence>
<dbReference type="Pfam" id="PF00632">
    <property type="entry name" value="HECT"/>
    <property type="match status" value="1"/>
</dbReference>
<dbReference type="Proteomes" id="UP000695022">
    <property type="component" value="Unplaced"/>
</dbReference>